<gene>
    <name evidence="4" type="ORF">A6M21_03605</name>
</gene>
<reference evidence="4 5" key="1">
    <citation type="submission" date="2016-04" db="EMBL/GenBank/DDBJ databases">
        <authorList>
            <person name="Evans L.H."/>
            <person name="Alamgir A."/>
            <person name="Owens N."/>
            <person name="Weber N.D."/>
            <person name="Virtaneva K."/>
            <person name="Barbian K."/>
            <person name="Babar A."/>
            <person name="Rosenke K."/>
        </authorList>
    </citation>
    <scope>NUCLEOTIDE SEQUENCE [LARGE SCALE GENOMIC DNA]</scope>
    <source>
        <strain evidence="4 5">LMa1</strain>
    </source>
</reference>
<dbReference type="STRING" id="1838280.A6M21_03605"/>
<keyword evidence="3" id="KW-0812">Transmembrane</keyword>
<evidence type="ECO:0008006" key="6">
    <source>
        <dbReference type="Google" id="ProtNLM"/>
    </source>
</evidence>
<dbReference type="RefSeq" id="WP_066666237.1">
    <property type="nucleotide sequence ID" value="NZ_LYVF01000013.1"/>
</dbReference>
<proteinExistence type="predicted"/>
<organism evidence="4 5">
    <name type="scientific">Desulfotomaculum copahuensis</name>
    <dbReference type="NCBI Taxonomy" id="1838280"/>
    <lineage>
        <taxon>Bacteria</taxon>
        <taxon>Bacillati</taxon>
        <taxon>Bacillota</taxon>
        <taxon>Clostridia</taxon>
        <taxon>Eubacteriales</taxon>
        <taxon>Desulfotomaculaceae</taxon>
        <taxon>Desulfotomaculum</taxon>
    </lineage>
</organism>
<feature type="transmembrane region" description="Helical" evidence="3">
    <location>
        <begin position="7"/>
        <end position="30"/>
    </location>
</feature>
<dbReference type="GO" id="GO:0016020">
    <property type="term" value="C:membrane"/>
    <property type="evidence" value="ECO:0007669"/>
    <property type="project" value="InterPro"/>
</dbReference>
<accession>A0A1B7LIV6</accession>
<feature type="compositionally biased region" description="Low complexity" evidence="2">
    <location>
        <begin position="295"/>
        <end position="306"/>
    </location>
</feature>
<keyword evidence="3" id="KW-0472">Membrane</keyword>
<dbReference type="Proteomes" id="UP000078532">
    <property type="component" value="Unassembled WGS sequence"/>
</dbReference>
<name>A0A1B7LIV6_9FIRM</name>
<protein>
    <recommendedName>
        <fullName evidence="6">Copper transporter</fullName>
    </recommendedName>
</protein>
<dbReference type="Pfam" id="PF11382">
    <property type="entry name" value="MctB"/>
    <property type="match status" value="1"/>
</dbReference>
<keyword evidence="5" id="KW-1185">Reference proteome</keyword>
<evidence type="ECO:0000313" key="5">
    <source>
        <dbReference type="Proteomes" id="UP000078532"/>
    </source>
</evidence>
<dbReference type="InterPro" id="IPR021522">
    <property type="entry name" value="MctB"/>
</dbReference>
<dbReference type="EMBL" id="LYVF01000013">
    <property type="protein sequence ID" value="OAT86510.1"/>
    <property type="molecule type" value="Genomic_DNA"/>
</dbReference>
<evidence type="ECO:0000256" key="3">
    <source>
        <dbReference type="SAM" id="Phobius"/>
    </source>
</evidence>
<dbReference type="GO" id="GO:0055070">
    <property type="term" value="P:copper ion homeostasis"/>
    <property type="evidence" value="ECO:0007669"/>
    <property type="project" value="InterPro"/>
</dbReference>
<keyword evidence="3" id="KW-1133">Transmembrane helix</keyword>
<comment type="caution">
    <text evidence="4">The sequence shown here is derived from an EMBL/GenBank/DDBJ whole genome shotgun (WGS) entry which is preliminary data.</text>
</comment>
<evidence type="ECO:0000313" key="4">
    <source>
        <dbReference type="EMBL" id="OAT86510.1"/>
    </source>
</evidence>
<dbReference type="AlphaFoldDB" id="A0A1B7LIV6"/>
<keyword evidence="1" id="KW-0175">Coiled coil</keyword>
<evidence type="ECO:0000256" key="1">
    <source>
        <dbReference type="SAM" id="Coils"/>
    </source>
</evidence>
<evidence type="ECO:0000256" key="2">
    <source>
        <dbReference type="SAM" id="MobiDB-lite"/>
    </source>
</evidence>
<feature type="coiled-coil region" evidence="1">
    <location>
        <begin position="36"/>
        <end position="70"/>
    </location>
</feature>
<dbReference type="OrthoDB" id="2382049at2"/>
<feature type="region of interest" description="Disordered" evidence="2">
    <location>
        <begin position="283"/>
        <end position="306"/>
    </location>
</feature>
<sequence length="306" mass="32781">MIIDLRYHIVSLVAVFLALGIGILVGSTLLGNDALVRQQKQLTDKLQVQMEQLRQKNETVQARANSLEIDNNIQKQFEKQVLPALVAGRLNGYRVAIVETNSYGFSDDLASLLHDAGAVVTSVTTVINGFDAPQKAELEKQLGWGNLGGNDLVTRMARETARGIVAGDNQTVINALTGAGLLKSSGDYGVPLDGVIIMGGSQDREMARSGILDLPMIDYFLGSKIAVFGVEETGAQYSYMPDYEKKRISTVDNIDTAPGRLALVLAMDGQPGHYGVKSTAQKLLPDLNPGGGAENAGNNRANSRPQ</sequence>